<dbReference type="AlphaFoldDB" id="A0A371X3E0"/>
<dbReference type="FunFam" id="3.30.565.10:FF:000049">
    <property type="entry name" value="Two-component sensor histidine kinase"/>
    <property type="match status" value="1"/>
</dbReference>
<evidence type="ECO:0000256" key="1">
    <source>
        <dbReference type="ARBA" id="ARBA00000085"/>
    </source>
</evidence>
<dbReference type="Pfam" id="PF00512">
    <property type="entry name" value="HisKA"/>
    <property type="match status" value="1"/>
</dbReference>
<dbReference type="PANTHER" id="PTHR43047">
    <property type="entry name" value="TWO-COMPONENT HISTIDINE PROTEIN KINASE"/>
    <property type="match status" value="1"/>
</dbReference>
<name>A0A371X3E0_9HYPH</name>
<dbReference type="SMART" id="SM00388">
    <property type="entry name" value="HisKA"/>
    <property type="match status" value="1"/>
</dbReference>
<dbReference type="InterPro" id="IPR004358">
    <property type="entry name" value="Sig_transdc_His_kin-like_C"/>
</dbReference>
<accession>A0A371X3E0</accession>
<dbReference type="EC" id="2.7.13.3" evidence="2"/>
<dbReference type="EMBL" id="QURL01000004">
    <property type="protein sequence ID" value="RFC63750.1"/>
    <property type="molecule type" value="Genomic_DNA"/>
</dbReference>
<dbReference type="Proteomes" id="UP000264310">
    <property type="component" value="Unassembled WGS sequence"/>
</dbReference>
<evidence type="ECO:0000256" key="4">
    <source>
        <dbReference type="ARBA" id="ARBA00022679"/>
    </source>
</evidence>
<dbReference type="Pfam" id="PF02518">
    <property type="entry name" value="HATPase_c"/>
    <property type="match status" value="1"/>
</dbReference>
<dbReference type="PRINTS" id="PR00344">
    <property type="entry name" value="BCTRLSENSOR"/>
</dbReference>
<comment type="catalytic activity">
    <reaction evidence="1">
        <text>ATP + protein L-histidine = ADP + protein N-phospho-L-histidine.</text>
        <dbReference type="EC" id="2.7.13.3"/>
    </reaction>
</comment>
<dbReference type="Gene3D" id="3.30.565.10">
    <property type="entry name" value="Histidine kinase-like ATPase, C-terminal domain"/>
    <property type="match status" value="1"/>
</dbReference>
<keyword evidence="5 9" id="KW-0418">Kinase</keyword>
<dbReference type="GO" id="GO:0005886">
    <property type="term" value="C:plasma membrane"/>
    <property type="evidence" value="ECO:0007669"/>
    <property type="project" value="TreeGrafter"/>
</dbReference>
<dbReference type="SMART" id="SM00387">
    <property type="entry name" value="HATPase_c"/>
    <property type="match status" value="1"/>
</dbReference>
<feature type="domain" description="Response regulatory" evidence="8">
    <location>
        <begin position="332"/>
        <end position="449"/>
    </location>
</feature>
<evidence type="ECO:0000259" key="8">
    <source>
        <dbReference type="PROSITE" id="PS50110"/>
    </source>
</evidence>
<proteinExistence type="predicted"/>
<dbReference type="InterPro" id="IPR001789">
    <property type="entry name" value="Sig_transdc_resp-reg_receiver"/>
</dbReference>
<gene>
    <name evidence="9" type="ORF">DYI37_09910</name>
</gene>
<evidence type="ECO:0000256" key="6">
    <source>
        <dbReference type="PROSITE-ProRule" id="PRU00169"/>
    </source>
</evidence>
<dbReference type="Gene3D" id="1.10.287.130">
    <property type="match status" value="1"/>
</dbReference>
<dbReference type="CDD" id="cd00082">
    <property type="entry name" value="HisKA"/>
    <property type="match status" value="1"/>
</dbReference>
<dbReference type="PROSITE" id="PS50109">
    <property type="entry name" value="HIS_KIN"/>
    <property type="match status" value="1"/>
</dbReference>
<dbReference type="PANTHER" id="PTHR43047:SF9">
    <property type="entry name" value="HISTIDINE KINASE"/>
    <property type="match status" value="1"/>
</dbReference>
<dbReference type="SMART" id="SM00448">
    <property type="entry name" value="REC"/>
    <property type="match status" value="1"/>
</dbReference>
<dbReference type="SUPFAM" id="SSF47384">
    <property type="entry name" value="Homodimeric domain of signal transducing histidine kinase"/>
    <property type="match status" value="1"/>
</dbReference>
<dbReference type="InterPro" id="IPR036097">
    <property type="entry name" value="HisK_dim/P_sf"/>
</dbReference>
<evidence type="ECO:0000256" key="3">
    <source>
        <dbReference type="ARBA" id="ARBA00022553"/>
    </source>
</evidence>
<dbReference type="Gene3D" id="3.40.50.2300">
    <property type="match status" value="1"/>
</dbReference>
<comment type="caution">
    <text evidence="9">The sequence shown here is derived from an EMBL/GenBank/DDBJ whole genome shotgun (WGS) entry which is preliminary data.</text>
</comment>
<evidence type="ECO:0000313" key="9">
    <source>
        <dbReference type="EMBL" id="RFC63750.1"/>
    </source>
</evidence>
<dbReference type="InterPro" id="IPR036890">
    <property type="entry name" value="HATPase_C_sf"/>
</dbReference>
<dbReference type="OrthoDB" id="9764438at2"/>
<dbReference type="InterPro" id="IPR003594">
    <property type="entry name" value="HATPase_dom"/>
</dbReference>
<feature type="modified residue" description="4-aspartylphosphate" evidence="6">
    <location>
        <position position="383"/>
    </location>
</feature>
<dbReference type="CDD" id="cd00156">
    <property type="entry name" value="REC"/>
    <property type="match status" value="1"/>
</dbReference>
<evidence type="ECO:0000256" key="5">
    <source>
        <dbReference type="ARBA" id="ARBA00022777"/>
    </source>
</evidence>
<dbReference type="InterPro" id="IPR005467">
    <property type="entry name" value="His_kinase_dom"/>
</dbReference>
<protein>
    <recommendedName>
        <fullName evidence="2">histidine kinase</fullName>
        <ecNumber evidence="2">2.7.13.3</ecNumber>
    </recommendedName>
</protein>
<organism evidence="9 10">
    <name type="scientific">Fulvimarina endophytica</name>
    <dbReference type="NCBI Taxonomy" id="2293836"/>
    <lineage>
        <taxon>Bacteria</taxon>
        <taxon>Pseudomonadati</taxon>
        <taxon>Pseudomonadota</taxon>
        <taxon>Alphaproteobacteria</taxon>
        <taxon>Hyphomicrobiales</taxon>
        <taxon>Aurantimonadaceae</taxon>
        <taxon>Fulvimarina</taxon>
    </lineage>
</organism>
<dbReference type="InterPro" id="IPR011006">
    <property type="entry name" value="CheY-like_superfamily"/>
</dbReference>
<dbReference type="PROSITE" id="PS50110">
    <property type="entry name" value="RESPONSE_REGULATORY"/>
    <property type="match status" value="1"/>
</dbReference>
<sequence length="450" mass="48587">MDTVPEADPAKEEIRRLKRVNLALMRRIEQVTDSQANAYSLFETAIQRETQVRRRTTELSDALKTLEDTNRRNLAAREAADNANRSKSKFLAAASHDILQPLNAARLSLFAVQGSGLNAEGARFASAVDRALDTMEDLINSVLEIARLDAGVLEPDIGEIQLGDLCAGLVSEFQPLASEKGLRLKVAASDLVGLSDAGLLRRLLANLLSNAIRYSERGGVLVGVRRRGDMARIDVCDTGQGIEADQFEKIFEEFHRGRLSQQSSNARPGLGLGLSIVKRTAAALGHSLTFRSRPGRGTVFSVTVPLAPVQTGAHRPVFPRASASGIGLAFSKILLVENPETATEATVALLERWSCTVRTASGIGEAQAILAQETFYPDVVIADYWLDKGQTGTDVVGAVRSSLGRNVPACVLTADYAPETEAQIEREGCEIVRKPVRPAELRALLAHMTG</sequence>
<keyword evidence="10" id="KW-1185">Reference proteome</keyword>
<dbReference type="GO" id="GO:0009927">
    <property type="term" value="F:histidine phosphotransfer kinase activity"/>
    <property type="evidence" value="ECO:0007669"/>
    <property type="project" value="TreeGrafter"/>
</dbReference>
<evidence type="ECO:0000259" key="7">
    <source>
        <dbReference type="PROSITE" id="PS50109"/>
    </source>
</evidence>
<evidence type="ECO:0000313" key="10">
    <source>
        <dbReference type="Proteomes" id="UP000264310"/>
    </source>
</evidence>
<dbReference type="SUPFAM" id="SSF55874">
    <property type="entry name" value="ATPase domain of HSP90 chaperone/DNA topoisomerase II/histidine kinase"/>
    <property type="match status" value="1"/>
</dbReference>
<evidence type="ECO:0000256" key="2">
    <source>
        <dbReference type="ARBA" id="ARBA00012438"/>
    </source>
</evidence>
<dbReference type="InterPro" id="IPR003661">
    <property type="entry name" value="HisK_dim/P_dom"/>
</dbReference>
<keyword evidence="4" id="KW-0808">Transferase</keyword>
<dbReference type="SUPFAM" id="SSF52172">
    <property type="entry name" value="CheY-like"/>
    <property type="match status" value="1"/>
</dbReference>
<reference evidence="9 10" key="1">
    <citation type="submission" date="2018-08" db="EMBL/GenBank/DDBJ databases">
        <title>Fulvimarina sp. 85, whole genome shotgun sequence.</title>
        <authorList>
            <person name="Tuo L."/>
        </authorList>
    </citation>
    <scope>NUCLEOTIDE SEQUENCE [LARGE SCALE GENOMIC DNA]</scope>
    <source>
        <strain evidence="9 10">85</strain>
    </source>
</reference>
<dbReference type="GO" id="GO:0000155">
    <property type="term" value="F:phosphorelay sensor kinase activity"/>
    <property type="evidence" value="ECO:0007669"/>
    <property type="project" value="InterPro"/>
</dbReference>
<keyword evidence="3 6" id="KW-0597">Phosphoprotein</keyword>
<feature type="domain" description="Histidine kinase" evidence="7">
    <location>
        <begin position="93"/>
        <end position="308"/>
    </location>
</feature>
<dbReference type="Pfam" id="PF00072">
    <property type="entry name" value="Response_reg"/>
    <property type="match status" value="1"/>
</dbReference>